<feature type="transmembrane region" description="Helical" evidence="9">
    <location>
        <begin position="185"/>
        <end position="210"/>
    </location>
</feature>
<comment type="subcellular location">
    <subcellularLocation>
        <location evidence="1">Membrane</location>
        <topology evidence="1">Multi-pass membrane protein</topology>
    </subcellularLocation>
</comment>
<keyword evidence="5" id="KW-0560">Oxidoreductase</keyword>
<dbReference type="InterPro" id="IPR050369">
    <property type="entry name" value="RBOH/FRE"/>
</dbReference>
<dbReference type="GO" id="GO:0006952">
    <property type="term" value="P:defense response"/>
    <property type="evidence" value="ECO:0007669"/>
    <property type="project" value="TreeGrafter"/>
</dbReference>
<dbReference type="InterPro" id="IPR017927">
    <property type="entry name" value="FAD-bd_FR_type"/>
</dbReference>
<evidence type="ECO:0000313" key="12">
    <source>
        <dbReference type="EMBL" id="KAH7142786.1"/>
    </source>
</evidence>
<dbReference type="GO" id="GO:0006811">
    <property type="term" value="P:monoatomic ion transport"/>
    <property type="evidence" value="ECO:0007669"/>
    <property type="project" value="UniProtKB-KW"/>
</dbReference>
<dbReference type="GO" id="GO:0016175">
    <property type="term" value="F:superoxide-generating NAD(P)H oxidase activity"/>
    <property type="evidence" value="ECO:0007669"/>
    <property type="project" value="TreeGrafter"/>
</dbReference>
<keyword evidence="6" id="KW-0813">Transport</keyword>
<dbReference type="InterPro" id="IPR017938">
    <property type="entry name" value="Riboflavin_synthase-like_b-brl"/>
</dbReference>
<feature type="transmembrane region" description="Helical" evidence="9">
    <location>
        <begin position="317"/>
        <end position="334"/>
    </location>
</feature>
<dbReference type="GO" id="GO:0005509">
    <property type="term" value="F:calcium ion binding"/>
    <property type="evidence" value="ECO:0007669"/>
    <property type="project" value="InterPro"/>
</dbReference>
<feature type="domain" description="EF-hand" evidence="10">
    <location>
        <begin position="24"/>
        <end position="59"/>
    </location>
</feature>
<feature type="transmembrane region" description="Helical" evidence="9">
    <location>
        <begin position="231"/>
        <end position="249"/>
    </location>
</feature>
<reference evidence="12" key="1">
    <citation type="journal article" date="2021" name="Nat. Commun.">
        <title>Genetic determinants of endophytism in the Arabidopsis root mycobiome.</title>
        <authorList>
            <person name="Mesny F."/>
            <person name="Miyauchi S."/>
            <person name="Thiergart T."/>
            <person name="Pickel B."/>
            <person name="Atanasova L."/>
            <person name="Karlsson M."/>
            <person name="Huettel B."/>
            <person name="Barry K.W."/>
            <person name="Haridas S."/>
            <person name="Chen C."/>
            <person name="Bauer D."/>
            <person name="Andreopoulos W."/>
            <person name="Pangilinan J."/>
            <person name="LaButti K."/>
            <person name="Riley R."/>
            <person name="Lipzen A."/>
            <person name="Clum A."/>
            <person name="Drula E."/>
            <person name="Henrissat B."/>
            <person name="Kohler A."/>
            <person name="Grigoriev I.V."/>
            <person name="Martin F.M."/>
            <person name="Hacquard S."/>
        </authorList>
    </citation>
    <scope>NUCLEOTIDE SEQUENCE</scope>
    <source>
        <strain evidence="12">MPI-CAGE-AT-0021</strain>
    </source>
</reference>
<name>A0A9P9ERT1_9HYPO</name>
<dbReference type="PROSITE" id="PS50222">
    <property type="entry name" value="EF_HAND_2"/>
    <property type="match status" value="1"/>
</dbReference>
<dbReference type="Pfam" id="PF01794">
    <property type="entry name" value="Ferric_reduct"/>
    <property type="match status" value="1"/>
</dbReference>
<dbReference type="InterPro" id="IPR013112">
    <property type="entry name" value="FAD-bd_8"/>
</dbReference>
<keyword evidence="4 9" id="KW-1133">Transmembrane helix</keyword>
<dbReference type="PROSITE" id="PS51384">
    <property type="entry name" value="FAD_FR"/>
    <property type="match status" value="1"/>
</dbReference>
<dbReference type="PROSITE" id="PS00018">
    <property type="entry name" value="EF_HAND_1"/>
    <property type="match status" value="1"/>
</dbReference>
<feature type="domain" description="FAD-binding FR-type" evidence="11">
    <location>
        <begin position="352"/>
        <end position="469"/>
    </location>
</feature>
<dbReference type="InterPro" id="IPR013121">
    <property type="entry name" value="Fe_red_NAD-bd_6"/>
</dbReference>
<evidence type="ECO:0000259" key="11">
    <source>
        <dbReference type="PROSITE" id="PS51384"/>
    </source>
</evidence>
<evidence type="ECO:0000256" key="9">
    <source>
        <dbReference type="SAM" id="Phobius"/>
    </source>
</evidence>
<dbReference type="Pfam" id="PF08030">
    <property type="entry name" value="NAD_binding_6"/>
    <property type="match status" value="1"/>
</dbReference>
<keyword evidence="2 9" id="KW-0812">Transmembrane</keyword>
<dbReference type="InterPro" id="IPR013130">
    <property type="entry name" value="Fe3_Rdtase_TM_dom"/>
</dbReference>
<gene>
    <name evidence="12" type="ORF">B0J13DRAFT_636478</name>
</gene>
<dbReference type="Gene3D" id="3.40.50.80">
    <property type="entry name" value="Nucleotide-binding domain of ferredoxin-NADP reductase (FNR) module"/>
    <property type="match status" value="1"/>
</dbReference>
<feature type="transmembrane region" description="Helical" evidence="9">
    <location>
        <begin position="287"/>
        <end position="305"/>
    </location>
</feature>
<dbReference type="PANTHER" id="PTHR11972">
    <property type="entry name" value="NADPH OXIDASE"/>
    <property type="match status" value="1"/>
</dbReference>
<dbReference type="InterPro" id="IPR002048">
    <property type="entry name" value="EF_hand_dom"/>
</dbReference>
<dbReference type="CDD" id="cd06186">
    <property type="entry name" value="NOX_Duox_like_FAD_NADP"/>
    <property type="match status" value="1"/>
</dbReference>
<dbReference type="InterPro" id="IPR018247">
    <property type="entry name" value="EF_Hand_1_Ca_BS"/>
</dbReference>
<dbReference type="SUPFAM" id="SSF63380">
    <property type="entry name" value="Riboflavin synthase domain-like"/>
    <property type="match status" value="1"/>
</dbReference>
<dbReference type="AlphaFoldDB" id="A0A9P9ERT1"/>
<evidence type="ECO:0000256" key="4">
    <source>
        <dbReference type="ARBA" id="ARBA00022989"/>
    </source>
</evidence>
<feature type="compositionally biased region" description="Basic and acidic residues" evidence="8">
    <location>
        <begin position="539"/>
        <end position="559"/>
    </location>
</feature>
<evidence type="ECO:0000256" key="1">
    <source>
        <dbReference type="ARBA" id="ARBA00004141"/>
    </source>
</evidence>
<organism evidence="12 13">
    <name type="scientific">Dactylonectria estremocensis</name>
    <dbReference type="NCBI Taxonomy" id="1079267"/>
    <lineage>
        <taxon>Eukaryota</taxon>
        <taxon>Fungi</taxon>
        <taxon>Dikarya</taxon>
        <taxon>Ascomycota</taxon>
        <taxon>Pezizomycotina</taxon>
        <taxon>Sordariomycetes</taxon>
        <taxon>Hypocreomycetidae</taxon>
        <taxon>Hypocreales</taxon>
        <taxon>Nectriaceae</taxon>
        <taxon>Dactylonectria</taxon>
    </lineage>
</organism>
<dbReference type="OrthoDB" id="167398at2759"/>
<evidence type="ECO:0000313" key="13">
    <source>
        <dbReference type="Proteomes" id="UP000717696"/>
    </source>
</evidence>
<evidence type="ECO:0000256" key="2">
    <source>
        <dbReference type="ARBA" id="ARBA00022692"/>
    </source>
</evidence>
<evidence type="ECO:0000256" key="7">
    <source>
        <dbReference type="ARBA" id="ARBA00023136"/>
    </source>
</evidence>
<dbReference type="GO" id="GO:0043020">
    <property type="term" value="C:NADPH oxidase complex"/>
    <property type="evidence" value="ECO:0007669"/>
    <property type="project" value="TreeGrafter"/>
</dbReference>
<dbReference type="SUPFAM" id="SSF52343">
    <property type="entry name" value="Ferredoxin reductase-like, C-terminal NADP-linked domain"/>
    <property type="match status" value="1"/>
</dbReference>
<evidence type="ECO:0000259" key="10">
    <source>
        <dbReference type="PROSITE" id="PS50222"/>
    </source>
</evidence>
<keyword evidence="3" id="KW-0249">Electron transport</keyword>
<comment type="caution">
    <text evidence="12">The sequence shown here is derived from an EMBL/GenBank/DDBJ whole genome shotgun (WGS) entry which is preliminary data.</text>
</comment>
<evidence type="ECO:0000256" key="3">
    <source>
        <dbReference type="ARBA" id="ARBA00022982"/>
    </source>
</evidence>
<evidence type="ECO:0000256" key="8">
    <source>
        <dbReference type="SAM" id="MobiDB-lite"/>
    </source>
</evidence>
<keyword evidence="13" id="KW-1185">Reference proteome</keyword>
<keyword evidence="7 9" id="KW-0472">Membrane</keyword>
<keyword evidence="6" id="KW-0406">Ion transport</keyword>
<sequence length="776" mass="88539">MAQDDGQSFVAKHPVRSSSNVQYLNDEEINKFLDDLDRNGDGNIDYSEVERKLDHAHDELAVKQYSQNSHHRGNSHGHDEQARHAFLSRMMGSSAQRVPRQDFAKLVRSWKIPSLQQAANAEKEEKHYFKHLPGWRRIRAYWAVHAPEVGFIGLVISMQLAFGIWQLVKYQTTPEYRAAFGWGVVLAKTCAGALYPTFFFLILSMSRYFSTWLRRSYHVSRFFNWDLSQEFHIRISCVAVLLATLHAIGHLTGSFVHGSDFANQDAVGRVLGPDAVPRPYIEYVRSVPGFTGITALGLFYLLCLLSIPQARRWNYEIFQLGHLLIFPIIGLMMAHGTAGLLQWPMFGYFLAFPTLLVLVERVVRIFLGFHSIKATMKVLDADTVEVTAVIPSERLWKYKAGQYIFLQVPKISFFQWHPFTVSFCRGNKMMVHIKTDGDWTGRLRKLGGESGESEIKVGINGPFGAPAQRFYDFNHSAIIGAGIGVTPFSGILADLQYNDDLDHGGPGHMRPPHRHDSDTNTIVATDHMEDSNGSSQDGVQDRSNKRREEEDAAGYHKEQSNNVNNQQGSKTFAAVGPDVVDEQRRPQANNSRTFAESYRRVDFHWMVRDRNYLQWLSDLLNEVSVSQEWHRKHERHPCLDIRINTHVTAKRKEISTHVYRWLLEMHRTDEHPASPLTGLLNPTQFGRPDFSTILDEHYDEMIKFRASKRRVTEKRGGLDNGSSTCDDVNEELKVGVFYCGAPVVGEILADKCRELTTRGRHDGSKIEYHFMIEVFG</sequence>
<dbReference type="EMBL" id="JAGMUU010000011">
    <property type="protein sequence ID" value="KAH7142786.1"/>
    <property type="molecule type" value="Genomic_DNA"/>
</dbReference>
<dbReference type="Proteomes" id="UP000717696">
    <property type="component" value="Unassembled WGS sequence"/>
</dbReference>
<feature type="transmembrane region" description="Helical" evidence="9">
    <location>
        <begin position="140"/>
        <end position="165"/>
    </location>
</feature>
<dbReference type="Pfam" id="PF08022">
    <property type="entry name" value="FAD_binding_8"/>
    <property type="match status" value="1"/>
</dbReference>
<dbReference type="Gene3D" id="2.40.30.10">
    <property type="entry name" value="Translation factors"/>
    <property type="match status" value="1"/>
</dbReference>
<accession>A0A9P9ERT1</accession>
<dbReference type="SFLD" id="SFLDG01169">
    <property type="entry name" value="NADPH_oxidase_subgroup_(NOX)"/>
    <property type="match status" value="1"/>
</dbReference>
<feature type="region of interest" description="Disordered" evidence="8">
    <location>
        <begin position="527"/>
        <end position="568"/>
    </location>
</feature>
<evidence type="ECO:0000256" key="6">
    <source>
        <dbReference type="ARBA" id="ARBA00023065"/>
    </source>
</evidence>
<dbReference type="GO" id="GO:0042554">
    <property type="term" value="P:superoxide anion generation"/>
    <property type="evidence" value="ECO:0007669"/>
    <property type="project" value="TreeGrafter"/>
</dbReference>
<dbReference type="PANTHER" id="PTHR11972:SF153">
    <property type="entry name" value="SUPEROXIDE-GENERATING NADPH OXIDASE HEAVY CHAIN SUBUNIT A"/>
    <property type="match status" value="1"/>
</dbReference>
<proteinExistence type="predicted"/>
<protein>
    <submittedName>
        <fullName evidence="12">FAD-binding domain-containing protein</fullName>
    </submittedName>
</protein>
<dbReference type="InterPro" id="IPR039261">
    <property type="entry name" value="FNR_nucleotide-bd"/>
</dbReference>
<evidence type="ECO:0000256" key="5">
    <source>
        <dbReference type="ARBA" id="ARBA00023002"/>
    </source>
</evidence>